<evidence type="ECO:0000313" key="2">
    <source>
        <dbReference type="EMBL" id="NEK59578.1"/>
    </source>
</evidence>
<proteinExistence type="predicted"/>
<gene>
    <name evidence="2" type="ORF">GCU56_17105</name>
</gene>
<dbReference type="EMBL" id="JAAGWF010000019">
    <property type="protein sequence ID" value="NEK59578.1"/>
    <property type="molecule type" value="Genomic_DNA"/>
</dbReference>
<accession>A0A7K3W4K5</accession>
<dbReference type="Pfam" id="PF13376">
    <property type="entry name" value="OmdA"/>
    <property type="match status" value="1"/>
</dbReference>
<reference evidence="2 3" key="1">
    <citation type="submission" date="2020-02" db="EMBL/GenBank/DDBJ databases">
        <title>Geodermatophilus sabuli CPCC 205279 I12A-02694.</title>
        <authorList>
            <person name="Jiang Z."/>
        </authorList>
    </citation>
    <scope>NUCLEOTIDE SEQUENCE [LARGE SCALE GENOMIC DNA]</scope>
    <source>
        <strain evidence="2 3">I12A-02694</strain>
    </source>
</reference>
<keyword evidence="3" id="KW-1185">Reference proteome</keyword>
<evidence type="ECO:0008006" key="4">
    <source>
        <dbReference type="Google" id="ProtNLM"/>
    </source>
</evidence>
<dbReference type="AlphaFoldDB" id="A0A7K3W4K5"/>
<name>A0A7K3W4K5_9ACTN</name>
<sequence length="235" mass="25225">MTDGPGPRSLTAHLRPAAPCGSPDAVAGADQPETVGAHGQDGRVTLPTDLPVLSFPDQAALEAWLEAEHRTAPGLYVKLAKKGAGVPSINWEQMVEVLLCFGWIDGRANRLDDHYYLQRITPRRPKSVWSKKNVTTVERLTAEGRMRPAGLAAVEAAKADGRWERAYAGPATITMPDDLAAALDAEPAARAAYDALDGQNRYAVLWRVHTATTPATRAKRIAAAVQLLAEGGRPH</sequence>
<comment type="caution">
    <text evidence="2">The sequence shown here is derived from an EMBL/GenBank/DDBJ whole genome shotgun (WGS) entry which is preliminary data.</text>
</comment>
<protein>
    <recommendedName>
        <fullName evidence="4">YdeI/OmpD-associated family protein</fullName>
    </recommendedName>
</protein>
<dbReference type="Proteomes" id="UP000470246">
    <property type="component" value="Unassembled WGS sequence"/>
</dbReference>
<evidence type="ECO:0000256" key="1">
    <source>
        <dbReference type="SAM" id="MobiDB-lite"/>
    </source>
</evidence>
<feature type="region of interest" description="Disordered" evidence="1">
    <location>
        <begin position="1"/>
        <end position="31"/>
    </location>
</feature>
<organism evidence="2 3">
    <name type="scientific">Geodermatophilus sabuli</name>
    <dbReference type="NCBI Taxonomy" id="1564158"/>
    <lineage>
        <taxon>Bacteria</taxon>
        <taxon>Bacillati</taxon>
        <taxon>Actinomycetota</taxon>
        <taxon>Actinomycetes</taxon>
        <taxon>Geodermatophilales</taxon>
        <taxon>Geodermatophilaceae</taxon>
        <taxon>Geodermatophilus</taxon>
    </lineage>
</organism>
<evidence type="ECO:0000313" key="3">
    <source>
        <dbReference type="Proteomes" id="UP000470246"/>
    </source>
</evidence>